<evidence type="ECO:0000313" key="2">
    <source>
        <dbReference type="Proteomes" id="UP000720189"/>
    </source>
</evidence>
<dbReference type="OrthoDB" id="8300194at2759"/>
<accession>A0A9P9G1Y1</accession>
<organism evidence="1 2">
    <name type="scientific">Fusarium redolens</name>
    <dbReference type="NCBI Taxonomy" id="48865"/>
    <lineage>
        <taxon>Eukaryota</taxon>
        <taxon>Fungi</taxon>
        <taxon>Dikarya</taxon>
        <taxon>Ascomycota</taxon>
        <taxon>Pezizomycotina</taxon>
        <taxon>Sordariomycetes</taxon>
        <taxon>Hypocreomycetidae</taxon>
        <taxon>Hypocreales</taxon>
        <taxon>Nectriaceae</taxon>
        <taxon>Fusarium</taxon>
        <taxon>Fusarium redolens species complex</taxon>
    </lineage>
</organism>
<keyword evidence="2" id="KW-1185">Reference proteome</keyword>
<evidence type="ECO:0000313" key="1">
    <source>
        <dbReference type="EMBL" id="KAH7230477.1"/>
    </source>
</evidence>
<comment type="caution">
    <text evidence="1">The sequence shown here is derived from an EMBL/GenBank/DDBJ whole genome shotgun (WGS) entry which is preliminary data.</text>
</comment>
<dbReference type="Proteomes" id="UP000720189">
    <property type="component" value="Unassembled WGS sequence"/>
</dbReference>
<dbReference type="SUPFAM" id="SSF56112">
    <property type="entry name" value="Protein kinase-like (PK-like)"/>
    <property type="match status" value="1"/>
</dbReference>
<dbReference type="InterPro" id="IPR011009">
    <property type="entry name" value="Kinase-like_dom_sf"/>
</dbReference>
<dbReference type="GeneID" id="70215070"/>
<gene>
    <name evidence="1" type="ORF">BKA55DRAFT_202913</name>
</gene>
<reference evidence="1" key="1">
    <citation type="journal article" date="2021" name="Nat. Commun.">
        <title>Genetic determinants of endophytism in the Arabidopsis root mycobiome.</title>
        <authorList>
            <person name="Mesny F."/>
            <person name="Miyauchi S."/>
            <person name="Thiergart T."/>
            <person name="Pickel B."/>
            <person name="Atanasova L."/>
            <person name="Karlsson M."/>
            <person name="Huettel B."/>
            <person name="Barry K.W."/>
            <person name="Haridas S."/>
            <person name="Chen C."/>
            <person name="Bauer D."/>
            <person name="Andreopoulos W."/>
            <person name="Pangilinan J."/>
            <person name="LaButti K."/>
            <person name="Riley R."/>
            <person name="Lipzen A."/>
            <person name="Clum A."/>
            <person name="Drula E."/>
            <person name="Henrissat B."/>
            <person name="Kohler A."/>
            <person name="Grigoriev I.V."/>
            <person name="Martin F.M."/>
            <person name="Hacquard S."/>
        </authorList>
    </citation>
    <scope>NUCLEOTIDE SEQUENCE</scope>
    <source>
        <strain evidence="1">MPI-CAGE-AT-0023</strain>
    </source>
</reference>
<sequence>MTSPSCATMKSGEFNSGPLMQFPTLLLYKLSKTPCLGRLGKQPGRIVLVSSKLCIKATAFTILAEASSMIFVAQNTSIPVPKVYCSFKQNGRVYILMERIRGQDLSQGCTTIRRI</sequence>
<protein>
    <submittedName>
        <fullName evidence="1">Uncharacterized protein</fullName>
    </submittedName>
</protein>
<dbReference type="RefSeq" id="XP_046043115.1">
    <property type="nucleotide sequence ID" value="XM_046185116.1"/>
</dbReference>
<name>A0A9P9G1Y1_FUSRE</name>
<proteinExistence type="predicted"/>
<dbReference type="AlphaFoldDB" id="A0A9P9G1Y1"/>
<dbReference type="EMBL" id="JAGMUX010000022">
    <property type="protein sequence ID" value="KAH7230477.1"/>
    <property type="molecule type" value="Genomic_DNA"/>
</dbReference>